<accession>A0A8H5B6Y1</accession>
<sequence length="204" mass="22896">MTWYLLHRGLLAAHSKLFCAEAIDQMATGKQFIGRQLFVPPCDDQRNWERVLMSIYNPAKLQLWGKSSSTDELLSLMRVAKTLKFNNLVTLYIGRLEIALPTTLDAFDAVYNVPKTGSMLKQTGYLSNKAELFETINVILDSGHQRALPCAYLLALMETTIEDVLQGTFTSDGSRALLHPKAQQTLLIAHARIYPIILTKVQTP</sequence>
<keyword evidence="2" id="KW-1185">Reference proteome</keyword>
<evidence type="ECO:0000313" key="1">
    <source>
        <dbReference type="EMBL" id="KAF5317685.1"/>
    </source>
</evidence>
<dbReference type="Proteomes" id="UP000567179">
    <property type="component" value="Unassembled WGS sequence"/>
</dbReference>
<comment type="caution">
    <text evidence="1">The sequence shown here is derived from an EMBL/GenBank/DDBJ whole genome shotgun (WGS) entry which is preliminary data.</text>
</comment>
<dbReference type="AlphaFoldDB" id="A0A8H5B6Y1"/>
<organism evidence="1 2">
    <name type="scientific">Psilocybe cf. subviscida</name>
    <dbReference type="NCBI Taxonomy" id="2480587"/>
    <lineage>
        <taxon>Eukaryota</taxon>
        <taxon>Fungi</taxon>
        <taxon>Dikarya</taxon>
        <taxon>Basidiomycota</taxon>
        <taxon>Agaricomycotina</taxon>
        <taxon>Agaricomycetes</taxon>
        <taxon>Agaricomycetidae</taxon>
        <taxon>Agaricales</taxon>
        <taxon>Agaricineae</taxon>
        <taxon>Strophariaceae</taxon>
        <taxon>Psilocybe</taxon>
    </lineage>
</organism>
<gene>
    <name evidence="1" type="ORF">D9619_012538</name>
</gene>
<reference evidence="1 2" key="1">
    <citation type="journal article" date="2020" name="ISME J.">
        <title>Uncovering the hidden diversity of litter-decomposition mechanisms in mushroom-forming fungi.</title>
        <authorList>
            <person name="Floudas D."/>
            <person name="Bentzer J."/>
            <person name="Ahren D."/>
            <person name="Johansson T."/>
            <person name="Persson P."/>
            <person name="Tunlid A."/>
        </authorList>
    </citation>
    <scope>NUCLEOTIDE SEQUENCE [LARGE SCALE GENOMIC DNA]</scope>
    <source>
        <strain evidence="1 2">CBS 101986</strain>
    </source>
</reference>
<protein>
    <recommendedName>
        <fullName evidence="3">BTB domain-containing protein</fullName>
    </recommendedName>
</protein>
<evidence type="ECO:0008006" key="3">
    <source>
        <dbReference type="Google" id="ProtNLM"/>
    </source>
</evidence>
<name>A0A8H5B6Y1_9AGAR</name>
<dbReference type="EMBL" id="JAACJJ010000032">
    <property type="protein sequence ID" value="KAF5317685.1"/>
    <property type="molecule type" value="Genomic_DNA"/>
</dbReference>
<evidence type="ECO:0000313" key="2">
    <source>
        <dbReference type="Proteomes" id="UP000567179"/>
    </source>
</evidence>
<proteinExistence type="predicted"/>